<dbReference type="OMA" id="CTCIVAK"/>
<dbReference type="Gene3D" id="3.40.190.10">
    <property type="entry name" value="Periplasmic binding protein-like II"/>
    <property type="match status" value="1"/>
</dbReference>
<dbReference type="OrthoDB" id="8182981at2759"/>
<evidence type="ECO:0000259" key="10">
    <source>
        <dbReference type="Pfam" id="PF00060"/>
    </source>
</evidence>
<evidence type="ECO:0000256" key="2">
    <source>
        <dbReference type="ARBA" id="ARBA00008685"/>
    </source>
</evidence>
<keyword evidence="13" id="KW-1185">Reference proteome</keyword>
<organism evidence="11">
    <name type="scientific">Anopheles sinensis</name>
    <name type="common">Mosquito</name>
    <dbReference type="NCBI Taxonomy" id="74873"/>
    <lineage>
        <taxon>Eukaryota</taxon>
        <taxon>Metazoa</taxon>
        <taxon>Ecdysozoa</taxon>
        <taxon>Arthropoda</taxon>
        <taxon>Hexapoda</taxon>
        <taxon>Insecta</taxon>
        <taxon>Pterygota</taxon>
        <taxon>Neoptera</taxon>
        <taxon>Endopterygota</taxon>
        <taxon>Diptera</taxon>
        <taxon>Nematocera</taxon>
        <taxon>Culicoidea</taxon>
        <taxon>Culicidae</taxon>
        <taxon>Anophelinae</taxon>
        <taxon>Anopheles</taxon>
    </lineage>
</organism>
<evidence type="ECO:0000256" key="5">
    <source>
        <dbReference type="ARBA" id="ARBA00022989"/>
    </source>
</evidence>
<feature type="transmembrane region" description="Helical" evidence="9">
    <location>
        <begin position="283"/>
        <end position="306"/>
    </location>
</feature>
<feature type="domain" description="Ionotropic glutamate receptor C-terminal" evidence="10">
    <location>
        <begin position="284"/>
        <end position="510"/>
    </location>
</feature>
<dbReference type="GO" id="GO:0015276">
    <property type="term" value="F:ligand-gated monoatomic ion channel activity"/>
    <property type="evidence" value="ECO:0007669"/>
    <property type="project" value="InterPro"/>
</dbReference>
<dbReference type="GO" id="GO:0050906">
    <property type="term" value="P:detection of stimulus involved in sensory perception"/>
    <property type="evidence" value="ECO:0007669"/>
    <property type="project" value="UniProtKB-ARBA"/>
</dbReference>
<dbReference type="AlphaFoldDB" id="A0A084VA40"/>
<keyword evidence="5 9" id="KW-1133">Transmembrane helix</keyword>
<dbReference type="VEuPathDB" id="VectorBase:ASIS015095"/>
<keyword evidence="4 9" id="KW-0812">Transmembrane</keyword>
<dbReference type="Proteomes" id="UP000030765">
    <property type="component" value="Unassembled WGS sequence"/>
</dbReference>
<evidence type="ECO:0000313" key="13">
    <source>
        <dbReference type="Proteomes" id="UP000030765"/>
    </source>
</evidence>
<dbReference type="EMBL" id="KE523980">
    <property type="protein sequence ID" value="KFB34834.1"/>
    <property type="molecule type" value="Genomic_DNA"/>
</dbReference>
<comment type="subcellular location">
    <subcellularLocation>
        <location evidence="1">Cell membrane</location>
        <topology evidence="1">Multi-pass membrane protein</topology>
    </subcellularLocation>
</comment>
<proteinExistence type="inferred from homology"/>
<keyword evidence="3" id="KW-1003">Cell membrane</keyword>
<accession>A0A084VA40</accession>
<dbReference type="VEuPathDB" id="VectorBase:ASIC000328"/>
<protein>
    <submittedName>
        <fullName evidence="11">AGAP003531-PA-like protein</fullName>
    </submittedName>
</protein>
<dbReference type="Pfam" id="PF00060">
    <property type="entry name" value="Lig_chan"/>
    <property type="match status" value="1"/>
</dbReference>
<feature type="transmembrane region" description="Helical" evidence="9">
    <location>
        <begin position="343"/>
        <end position="364"/>
    </location>
</feature>
<evidence type="ECO:0000256" key="8">
    <source>
        <dbReference type="ARBA" id="ARBA00023180"/>
    </source>
</evidence>
<dbReference type="InterPro" id="IPR052192">
    <property type="entry name" value="Insect_Ionotropic_Sensory_Rcpt"/>
</dbReference>
<keyword evidence="8" id="KW-0325">Glycoprotein</keyword>
<dbReference type="Gene3D" id="1.10.287.70">
    <property type="match status" value="1"/>
</dbReference>
<keyword evidence="6 9" id="KW-0472">Membrane</keyword>
<dbReference type="PANTHER" id="PTHR42643">
    <property type="entry name" value="IONOTROPIC RECEPTOR 20A-RELATED"/>
    <property type="match status" value="1"/>
</dbReference>
<evidence type="ECO:0000256" key="3">
    <source>
        <dbReference type="ARBA" id="ARBA00022475"/>
    </source>
</evidence>
<reference evidence="12" key="2">
    <citation type="submission" date="2020-05" db="UniProtKB">
        <authorList>
            <consortium name="EnsemblMetazoa"/>
        </authorList>
    </citation>
    <scope>IDENTIFICATION</scope>
</reference>
<dbReference type="SUPFAM" id="SSF53850">
    <property type="entry name" value="Periplasmic binding protein-like II"/>
    <property type="match status" value="1"/>
</dbReference>
<evidence type="ECO:0000256" key="9">
    <source>
        <dbReference type="SAM" id="Phobius"/>
    </source>
</evidence>
<dbReference type="GO" id="GO:0005886">
    <property type="term" value="C:plasma membrane"/>
    <property type="evidence" value="ECO:0007669"/>
    <property type="project" value="UniProtKB-SubCell"/>
</dbReference>
<dbReference type="EnsemblMetazoa" id="ASIC000328-RA">
    <property type="protein sequence ID" value="ASIC000328-PA"/>
    <property type="gene ID" value="ASIC000328"/>
</dbReference>
<dbReference type="STRING" id="74873.A0A084VA40"/>
<dbReference type="EMBL" id="ATLV01001583">
    <property type="status" value="NOT_ANNOTATED_CDS"/>
    <property type="molecule type" value="Genomic_DNA"/>
</dbReference>
<dbReference type="PANTHER" id="PTHR42643:SF40">
    <property type="entry name" value="IONOTROPIC RECEPTOR 41A-RELATED"/>
    <property type="match status" value="1"/>
</dbReference>
<feature type="transmembrane region" description="Helical" evidence="9">
    <location>
        <begin position="502"/>
        <end position="530"/>
    </location>
</feature>
<evidence type="ECO:0000313" key="11">
    <source>
        <dbReference type="EMBL" id="KFB34834.1"/>
    </source>
</evidence>
<gene>
    <name evidence="11" type="ORF">ZHAS_00000328</name>
</gene>
<evidence type="ECO:0000313" key="12">
    <source>
        <dbReference type="EnsemblMetazoa" id="ASIC000328-PA"/>
    </source>
</evidence>
<sequence length="544" mass="60991">MFVIEVDEQKAFEKMLAIGVDLGCQAFVVTEQTADSFFEGYLPVHDAAVQRFLPKRLLVVLEPNSEVFPRIPKMLVIEELPEVLILLPVEDETVRIDLYTVDIYDGDPITIVTRLLDVINCSLDRLSIDDRNVHLFPDKLINMNKRRLRLAAAPYLPNIHVQDMPLGQGNARYILPSKPNVSAHISGTELWLIELVCEIANCTPEVMIDSEWGDVFENGTKFGVIGAAAKHEADIAFGGLYTWYATYQHLAFSAVHSRSGCTCIVAKPCLAANWRTPFLSFSGSLWCAVFCAFIIGALALVVVFHYRQRILALDRSARLSASDSVLLMIGFFMEQGVPMPNELAASCLLFGTLMFAGFMIGSSYNGGLASTMIVPQYEKAIDNETISRHAFERDVAIIVERMEYGHFAHPRIDLEAMRGRRMLVDDIYWTSVIAACSKTWPTRLRFDRMILDLKAHGILEHWELIAVNKFLGMTSQQTIRYSRDGSGADEGVPLGVANITGALLILGAGLSLAMAMFAVEICWHNIVRLMRRRLMLRRRRARVL</sequence>
<keyword evidence="7" id="KW-0675">Receptor</keyword>
<evidence type="ECO:0000256" key="6">
    <source>
        <dbReference type="ARBA" id="ARBA00023136"/>
    </source>
</evidence>
<evidence type="ECO:0000256" key="4">
    <source>
        <dbReference type="ARBA" id="ARBA00022692"/>
    </source>
</evidence>
<dbReference type="InterPro" id="IPR001320">
    <property type="entry name" value="Iontro_rcpt_C"/>
</dbReference>
<evidence type="ECO:0000256" key="7">
    <source>
        <dbReference type="ARBA" id="ARBA00023170"/>
    </source>
</evidence>
<comment type="similarity">
    <text evidence="2">Belongs to the glutamate-gated ion channel (TC 1.A.10.1) family.</text>
</comment>
<reference evidence="11 13" key="1">
    <citation type="journal article" date="2014" name="BMC Genomics">
        <title>Genome sequence of Anopheles sinensis provides insight into genetics basis of mosquito competence for malaria parasites.</title>
        <authorList>
            <person name="Zhou D."/>
            <person name="Zhang D."/>
            <person name="Ding G."/>
            <person name="Shi L."/>
            <person name="Hou Q."/>
            <person name="Ye Y."/>
            <person name="Xu Y."/>
            <person name="Zhou H."/>
            <person name="Xiong C."/>
            <person name="Li S."/>
            <person name="Yu J."/>
            <person name="Hong S."/>
            <person name="Yu X."/>
            <person name="Zou P."/>
            <person name="Chen C."/>
            <person name="Chang X."/>
            <person name="Wang W."/>
            <person name="Lv Y."/>
            <person name="Sun Y."/>
            <person name="Ma L."/>
            <person name="Shen B."/>
            <person name="Zhu C."/>
        </authorList>
    </citation>
    <scope>NUCLEOTIDE SEQUENCE [LARGE SCALE GENOMIC DNA]</scope>
</reference>
<evidence type="ECO:0000256" key="1">
    <source>
        <dbReference type="ARBA" id="ARBA00004651"/>
    </source>
</evidence>
<name>A0A084VA40_ANOSI</name>